<evidence type="ECO:0000256" key="2">
    <source>
        <dbReference type="ARBA" id="ARBA00022827"/>
    </source>
</evidence>
<dbReference type="Proteomes" id="UP000039046">
    <property type="component" value="Unassembled WGS sequence"/>
</dbReference>
<dbReference type="STRING" id="1531966.A0A0A1SXZ7"/>
<evidence type="ECO:0000256" key="3">
    <source>
        <dbReference type="ARBA" id="ARBA00023002"/>
    </source>
</evidence>
<evidence type="ECO:0000256" key="1">
    <source>
        <dbReference type="ARBA" id="ARBA00022630"/>
    </source>
</evidence>
<dbReference type="EMBL" id="CDHN01000002">
    <property type="protein sequence ID" value="CEJ89616.1"/>
    <property type="molecule type" value="Genomic_DNA"/>
</dbReference>
<proteinExistence type="predicted"/>
<dbReference type="PANTHER" id="PTHR46720:SF5">
    <property type="entry name" value="HYDROXYLASE, PUTATIVE (AFU_ORTHOLOGUE AFUA_3G01460)-RELATED"/>
    <property type="match status" value="1"/>
</dbReference>
<dbReference type="PRINTS" id="PR00420">
    <property type="entry name" value="RNGMNOXGNASE"/>
</dbReference>
<dbReference type="AlphaFoldDB" id="A0A0A1SXZ7"/>
<reference evidence="5 6" key="1">
    <citation type="journal article" date="2015" name="Genome Announc.">
        <title>Draft Genome Sequence and Gene Annotation of the Entomopathogenic Fungus Verticillium hemipterigenum.</title>
        <authorList>
            <person name="Horn F."/>
            <person name="Habel A."/>
            <person name="Scharf D.H."/>
            <person name="Dworschak J."/>
            <person name="Brakhage A.A."/>
            <person name="Guthke R."/>
            <person name="Hertweck C."/>
            <person name="Linde J."/>
        </authorList>
    </citation>
    <scope>NUCLEOTIDE SEQUENCE [LARGE SCALE GENOMIC DNA]</scope>
</reference>
<protein>
    <recommendedName>
        <fullName evidence="4">FAD-binding domain-containing protein</fullName>
    </recommendedName>
</protein>
<dbReference type="HOGENOM" id="CLU_009665_6_3_1"/>
<evidence type="ECO:0000313" key="5">
    <source>
        <dbReference type="EMBL" id="CEJ89616.1"/>
    </source>
</evidence>
<dbReference type="SUPFAM" id="SSF51905">
    <property type="entry name" value="FAD/NAD(P)-binding domain"/>
    <property type="match status" value="1"/>
</dbReference>
<accession>A0A0A1SXZ7</accession>
<organism evidence="5 6">
    <name type="scientific">[Torrubiella] hemipterigena</name>
    <dbReference type="NCBI Taxonomy" id="1531966"/>
    <lineage>
        <taxon>Eukaryota</taxon>
        <taxon>Fungi</taxon>
        <taxon>Dikarya</taxon>
        <taxon>Ascomycota</taxon>
        <taxon>Pezizomycotina</taxon>
        <taxon>Sordariomycetes</taxon>
        <taxon>Hypocreomycetidae</taxon>
        <taxon>Hypocreales</taxon>
        <taxon>Clavicipitaceae</taxon>
        <taxon>Clavicipitaceae incertae sedis</taxon>
        <taxon>'Torrubiella' clade</taxon>
    </lineage>
</organism>
<evidence type="ECO:0000313" key="6">
    <source>
        <dbReference type="Proteomes" id="UP000039046"/>
    </source>
</evidence>
<dbReference type="InterPro" id="IPR036188">
    <property type="entry name" value="FAD/NAD-bd_sf"/>
</dbReference>
<dbReference type="InterPro" id="IPR002938">
    <property type="entry name" value="FAD-bd"/>
</dbReference>
<dbReference type="InterPro" id="IPR051104">
    <property type="entry name" value="FAD_monoxygenase"/>
</dbReference>
<dbReference type="OrthoDB" id="417877at2759"/>
<dbReference type="Pfam" id="PF01494">
    <property type="entry name" value="FAD_binding_3"/>
    <property type="match status" value="1"/>
</dbReference>
<name>A0A0A1SXZ7_9HYPO</name>
<dbReference type="Gene3D" id="3.50.50.60">
    <property type="entry name" value="FAD/NAD(P)-binding domain"/>
    <property type="match status" value="1"/>
</dbReference>
<feature type="domain" description="FAD-binding" evidence="4">
    <location>
        <begin position="9"/>
        <end position="368"/>
    </location>
</feature>
<sequence length="425" mass="47005">MSNQNTPFRVAVVGGGLGGLSVAVGLLRRGIPVDVYEANPEFRETGLGLGIGPAAHRALPLIDEKLGETYDAMVTTHETSTGNPDDRTIWFRATTGYGERSGNIFHTQRALPSGLTSVRRSDFLGALVNLIPKECTHLSKKFVDLKQHDDGVTMYFEDGTTAEADYVIGCDGIKSRVKTALFPDEPNKPAYSGMYGYRALIPMDVMEETIGDAARYATWHLAPGKYVIHYPIAHAKELNVGFYTLHDKWEDESWVREGSREDMENDFAQMTGAVPKILKLMPSPSQWAIFQNPPIQTYAKDSVAIIGDAAHATSPHMGAGAGQAIEDAYVLVEMLADPRLKERRHVQAALQAYDLVRRPRSQKVVQKSHENAKALCLMAPGIGTDEEKLRDLWTDNFHWLWDLDMKAHAESARSILTELLAKTSP</sequence>
<gene>
    <name evidence="5" type="ORF">VHEMI05451</name>
</gene>
<keyword evidence="1" id="KW-0285">Flavoprotein</keyword>
<evidence type="ECO:0000259" key="4">
    <source>
        <dbReference type="Pfam" id="PF01494"/>
    </source>
</evidence>
<dbReference type="GO" id="GO:0071949">
    <property type="term" value="F:FAD binding"/>
    <property type="evidence" value="ECO:0007669"/>
    <property type="project" value="InterPro"/>
</dbReference>
<dbReference type="PANTHER" id="PTHR46720">
    <property type="entry name" value="HYDROXYLASE, PUTATIVE (AFU_ORTHOLOGUE AFUA_3G01460)-RELATED"/>
    <property type="match status" value="1"/>
</dbReference>
<keyword evidence="2" id="KW-0274">FAD</keyword>
<dbReference type="GO" id="GO:0016491">
    <property type="term" value="F:oxidoreductase activity"/>
    <property type="evidence" value="ECO:0007669"/>
    <property type="project" value="UniProtKB-KW"/>
</dbReference>
<dbReference type="SUPFAM" id="SSF54373">
    <property type="entry name" value="FAD-linked reductases, C-terminal domain"/>
    <property type="match status" value="1"/>
</dbReference>
<keyword evidence="3" id="KW-0560">Oxidoreductase</keyword>
<keyword evidence="6" id="KW-1185">Reference proteome</keyword>
<dbReference type="GO" id="GO:0044550">
    <property type="term" value="P:secondary metabolite biosynthetic process"/>
    <property type="evidence" value="ECO:0007669"/>
    <property type="project" value="TreeGrafter"/>
</dbReference>